<dbReference type="EMBL" id="JQ924567">
    <property type="protein sequence ID" value="AFN73044.1"/>
    <property type="molecule type" value="Genomic_RNA"/>
</dbReference>
<name>L7P674_9VIRU</name>
<sequence>ETDLETLKIWTRIDGFSNLWSMMRLGFWPSLFGLLSHTMGIVHQSRIHSMVEDWIVYVLATTDWSRPSETAVFLRSCMGWPFSRPSTYALRLLKLHEESAYVDRNQQKRLLYVVAFGERKSRDMKRLYKSIPIELCGLAVINRFRKILDKKGWDDIVLTVKDITSDILFLMLYNLQERLYSRKSIERKHFRTQIRTMSMEKRFGKNSKRRRRHNQHIIFPFNSDIENLKKLPKDLDLSDHYLHWPEMTEAILRTKWDADWPTLKLK</sequence>
<keyword evidence="1" id="KW-0946">Virion</keyword>
<accession>L7P674</accession>
<dbReference type="GO" id="GO:0019013">
    <property type="term" value="C:viral nucleocapsid"/>
    <property type="evidence" value="ECO:0007669"/>
    <property type="project" value="UniProtKB-KW"/>
</dbReference>
<feature type="non-terminal residue" evidence="1">
    <location>
        <position position="1"/>
    </location>
</feature>
<keyword evidence="1" id="KW-0543">Viral nucleoprotein</keyword>
<organism evidence="1">
    <name type="scientific">Manawa virus</name>
    <dbReference type="NCBI Taxonomy" id="1204160"/>
    <lineage>
        <taxon>Viruses</taxon>
        <taxon>Riboviria</taxon>
        <taxon>Orthornavirae</taxon>
        <taxon>Negarnaviricota</taxon>
        <taxon>Polyploviricotina</taxon>
        <taxon>Bunyaviricetes</taxon>
        <taxon>Hareavirales</taxon>
        <taxon>Phenuiviridae</taxon>
        <taxon>Phlebovirus</taxon>
    </lineage>
</organism>
<protein>
    <submittedName>
        <fullName evidence="1">Nucleocapsid</fullName>
    </submittedName>
</protein>
<evidence type="ECO:0000313" key="1">
    <source>
        <dbReference type="EMBL" id="AFN73044.1"/>
    </source>
</evidence>
<reference evidence="1" key="1">
    <citation type="journal article" date="2013" name="J. Virol.">
        <title>Characterization of the Uukuniemi virus group (Phlebovirus: Bunyaviridae): evidence for seven distinct species.</title>
        <authorList>
            <person name="Palacios G."/>
            <person name="Savji N."/>
            <person name="da Rosa A.T."/>
            <person name="Guzman H."/>
            <person name="Yu X."/>
            <person name="Desai A."/>
            <person name="Rosen G.E."/>
            <person name="Hutchison S."/>
            <person name="Lipkin W.I."/>
            <person name="Tesh R."/>
        </authorList>
    </citation>
    <scope>NUCLEOTIDE SEQUENCE</scope>
    <source>
        <strain evidence="1">PakT 462</strain>
    </source>
</reference>
<proteinExistence type="predicted"/>